<keyword evidence="2" id="KW-0472">Membrane</keyword>
<evidence type="ECO:0000256" key="2">
    <source>
        <dbReference type="SAM" id="Phobius"/>
    </source>
</evidence>
<keyword evidence="4" id="KW-1185">Reference proteome</keyword>
<dbReference type="EMBL" id="DS268716">
    <property type="protein sequence ID" value="EFO99365.1"/>
    <property type="molecule type" value="Genomic_DNA"/>
</dbReference>
<keyword evidence="2" id="KW-0812">Transmembrane</keyword>
<keyword evidence="2" id="KW-1133">Transmembrane helix</keyword>
<accession>E3NIW6</accession>
<organism evidence="4">
    <name type="scientific">Caenorhabditis remanei</name>
    <name type="common">Caenorhabditis vulgaris</name>
    <dbReference type="NCBI Taxonomy" id="31234"/>
    <lineage>
        <taxon>Eukaryota</taxon>
        <taxon>Metazoa</taxon>
        <taxon>Ecdysozoa</taxon>
        <taxon>Nematoda</taxon>
        <taxon>Chromadorea</taxon>
        <taxon>Rhabditida</taxon>
        <taxon>Rhabditina</taxon>
        <taxon>Rhabditomorpha</taxon>
        <taxon>Rhabditoidea</taxon>
        <taxon>Rhabditidae</taxon>
        <taxon>Peloderinae</taxon>
        <taxon>Caenorhabditis</taxon>
    </lineage>
</organism>
<dbReference type="InParanoid" id="E3NIW6"/>
<name>E3NIW6_CAERE</name>
<feature type="region of interest" description="Disordered" evidence="1">
    <location>
        <begin position="89"/>
        <end position="119"/>
    </location>
</feature>
<gene>
    <name evidence="3" type="ORF">CRE_20075</name>
</gene>
<evidence type="ECO:0000313" key="4">
    <source>
        <dbReference type="Proteomes" id="UP000008281"/>
    </source>
</evidence>
<evidence type="ECO:0000313" key="3">
    <source>
        <dbReference type="EMBL" id="EFO99365.1"/>
    </source>
</evidence>
<proteinExistence type="predicted"/>
<protein>
    <submittedName>
        <fullName evidence="3">Uncharacterized protein</fullName>
    </submittedName>
</protein>
<dbReference type="HOGENOM" id="CLU_1273319_0_0_1"/>
<dbReference type="eggNOG" id="ENOG502QVX5">
    <property type="taxonomic scope" value="Eukaryota"/>
</dbReference>
<dbReference type="STRING" id="31234.E3NIW6"/>
<feature type="region of interest" description="Disordered" evidence="1">
    <location>
        <begin position="1"/>
        <end position="38"/>
    </location>
</feature>
<reference evidence="3" key="1">
    <citation type="submission" date="2007-07" db="EMBL/GenBank/DDBJ databases">
        <title>PCAP assembly of the Caenorhabditis remanei genome.</title>
        <authorList>
            <consortium name="The Caenorhabditis remanei Sequencing Consortium"/>
            <person name="Wilson R.K."/>
        </authorList>
    </citation>
    <scope>NUCLEOTIDE SEQUENCE [LARGE SCALE GENOMIC DNA]</scope>
    <source>
        <strain evidence="3">PB4641</strain>
    </source>
</reference>
<evidence type="ECO:0000256" key="1">
    <source>
        <dbReference type="SAM" id="MobiDB-lite"/>
    </source>
</evidence>
<feature type="transmembrane region" description="Helical" evidence="2">
    <location>
        <begin position="169"/>
        <end position="189"/>
    </location>
</feature>
<sequence>MRTTTTTTTRAPRTTTTTTVPPMTTVPRTTKTTTTTTTTVAPITSKKSSFLDLFGIFGKKETAQVDLESKIIKQENLEKNEKMEEEMMIKKSQDSPKKPKFRTTVTPPITSEAPPPWISTTATVPTTTTVFTTHAPPPMEGCNTKDANGREIFTHIGAIMRVSWKRAPLHFLCISAGCGLALLKFEIWFESRFKIMRTKFQLNLSNFLQTRSTALLL</sequence>
<dbReference type="AlphaFoldDB" id="E3NIW6"/>
<dbReference type="Proteomes" id="UP000008281">
    <property type="component" value="Unassembled WGS sequence"/>
</dbReference>